<gene>
    <name evidence="2" type="ORF">DFR41_11373</name>
</gene>
<dbReference type="InterPro" id="IPR005064">
    <property type="entry name" value="BUG"/>
</dbReference>
<dbReference type="PANTHER" id="PTHR42928">
    <property type="entry name" value="TRICARBOXYLATE-BINDING PROTEIN"/>
    <property type="match status" value="1"/>
</dbReference>
<dbReference type="PANTHER" id="PTHR42928:SF5">
    <property type="entry name" value="BLR1237 PROTEIN"/>
    <property type="match status" value="1"/>
</dbReference>
<evidence type="ECO:0000256" key="1">
    <source>
        <dbReference type="ARBA" id="ARBA00006987"/>
    </source>
</evidence>
<dbReference type="AlphaFoldDB" id="A0A370F8M8"/>
<dbReference type="Gene3D" id="3.40.190.150">
    <property type="entry name" value="Bordetella uptake gene, domain 1"/>
    <property type="match status" value="1"/>
</dbReference>
<dbReference type="EMBL" id="QQAV01000013">
    <property type="protein sequence ID" value="RDI19091.1"/>
    <property type="molecule type" value="Genomic_DNA"/>
</dbReference>
<reference evidence="2 3" key="1">
    <citation type="submission" date="2018-07" db="EMBL/GenBank/DDBJ databases">
        <title>Genomic Encyclopedia of Type Strains, Phase IV (KMG-IV): sequencing the most valuable type-strain genomes for metagenomic binning, comparative biology and taxonomic classification.</title>
        <authorList>
            <person name="Goeker M."/>
        </authorList>
    </citation>
    <scope>NUCLEOTIDE SEQUENCE [LARGE SCALE GENOMIC DNA]</scope>
    <source>
        <strain evidence="2 3">DSM 21352</strain>
    </source>
</reference>
<evidence type="ECO:0000313" key="2">
    <source>
        <dbReference type="EMBL" id="RDI19091.1"/>
    </source>
</evidence>
<keyword evidence="3" id="KW-1185">Reference proteome</keyword>
<dbReference type="InterPro" id="IPR042100">
    <property type="entry name" value="Bug_dom1"/>
</dbReference>
<comment type="caution">
    <text evidence="2">The sequence shown here is derived from an EMBL/GenBank/DDBJ whole genome shotgun (WGS) entry which is preliminary data.</text>
</comment>
<name>A0A370F8M8_9BURK</name>
<dbReference type="STRING" id="433924.NS331_00270"/>
<keyword evidence="2" id="KW-0675">Receptor</keyword>
<accession>A0A370F8M8</accession>
<evidence type="ECO:0000313" key="3">
    <source>
        <dbReference type="Proteomes" id="UP000255265"/>
    </source>
</evidence>
<comment type="similarity">
    <text evidence="1">Belongs to the UPF0065 (bug) family.</text>
</comment>
<organism evidence="2 3">
    <name type="scientific">Pseudacidovorax intermedius</name>
    <dbReference type="NCBI Taxonomy" id="433924"/>
    <lineage>
        <taxon>Bacteria</taxon>
        <taxon>Pseudomonadati</taxon>
        <taxon>Pseudomonadota</taxon>
        <taxon>Betaproteobacteria</taxon>
        <taxon>Burkholderiales</taxon>
        <taxon>Comamonadaceae</taxon>
        <taxon>Pseudacidovorax</taxon>
    </lineage>
</organism>
<sequence>MIPAVAKDGDTHSMTPRFTRRAALGWLAASGAGALPFTTHAQADWPTKTVRIIVPFAPGGGADSSARVLGDLLSPLLGQAVIVENKPGAGSAIGVMAAAQARDGHTLLMASNSMVINPALNPQIGYDPIADFDAVGMVSDQPLVLVVPASSPIRSMQELVAQAKAKPGQLSAGNSGNGTLAHIASEIFAGQVGAEIVPVAYKGESALMPDLISGLLGFGFLNLPSVAPHIKAGKLRALAVSSSQPVADLPGVPTVKSLGYPALEVRGWAALLAPHGSIAPAGLARLEAALAKVLASETVKSKFAMLNVEPVVMDRQATARFLQAETRRYADIVKSRGIKAG</sequence>
<dbReference type="Pfam" id="PF03401">
    <property type="entry name" value="TctC"/>
    <property type="match status" value="1"/>
</dbReference>
<proteinExistence type="inferred from homology"/>
<dbReference type="SUPFAM" id="SSF53850">
    <property type="entry name" value="Periplasmic binding protein-like II"/>
    <property type="match status" value="1"/>
</dbReference>
<dbReference type="CDD" id="cd07012">
    <property type="entry name" value="PBP2_Bug_TTT"/>
    <property type="match status" value="1"/>
</dbReference>
<dbReference type="PIRSF" id="PIRSF017082">
    <property type="entry name" value="YflP"/>
    <property type="match status" value="1"/>
</dbReference>
<dbReference type="Gene3D" id="3.40.190.10">
    <property type="entry name" value="Periplasmic binding protein-like II"/>
    <property type="match status" value="1"/>
</dbReference>
<protein>
    <submittedName>
        <fullName evidence="2">Tripartite-type tricarboxylate transporter receptor subunit TctC</fullName>
    </submittedName>
</protein>
<dbReference type="Proteomes" id="UP000255265">
    <property type="component" value="Unassembled WGS sequence"/>
</dbReference>